<keyword evidence="1" id="KW-0648">Protein biosynthesis</keyword>
<feature type="compositionally biased region" description="Gly residues" evidence="2">
    <location>
        <begin position="191"/>
        <end position="205"/>
    </location>
</feature>
<dbReference type="Gene3D" id="3.30.760.10">
    <property type="entry name" value="RNA Cap, Translation Initiation Factor Eif4e"/>
    <property type="match status" value="1"/>
</dbReference>
<evidence type="ECO:0000256" key="2">
    <source>
        <dbReference type="SAM" id="MobiDB-lite"/>
    </source>
</evidence>
<comment type="caution">
    <text evidence="3">The sequence shown here is derived from an EMBL/GenBank/DDBJ whole genome shotgun (WGS) entry which is preliminary data.</text>
</comment>
<dbReference type="AlphaFoldDB" id="A0A835Z354"/>
<organism evidence="3 4">
    <name type="scientific">Tribonema minus</name>
    <dbReference type="NCBI Taxonomy" id="303371"/>
    <lineage>
        <taxon>Eukaryota</taxon>
        <taxon>Sar</taxon>
        <taxon>Stramenopiles</taxon>
        <taxon>Ochrophyta</taxon>
        <taxon>PX clade</taxon>
        <taxon>Xanthophyceae</taxon>
        <taxon>Tribonematales</taxon>
        <taxon>Tribonemataceae</taxon>
        <taxon>Tribonema</taxon>
    </lineage>
</organism>
<accession>A0A835Z354</accession>
<dbReference type="Pfam" id="PF01652">
    <property type="entry name" value="IF4E"/>
    <property type="match status" value="1"/>
</dbReference>
<feature type="region of interest" description="Disordered" evidence="2">
    <location>
        <begin position="1"/>
        <end position="20"/>
    </location>
</feature>
<keyword evidence="4" id="KW-1185">Reference proteome</keyword>
<evidence type="ECO:0000313" key="4">
    <source>
        <dbReference type="Proteomes" id="UP000664859"/>
    </source>
</evidence>
<feature type="region of interest" description="Disordered" evidence="2">
    <location>
        <begin position="187"/>
        <end position="228"/>
    </location>
</feature>
<protein>
    <submittedName>
        <fullName evidence="3">Putative eukaryotic initiation factor 4E</fullName>
    </submittedName>
</protein>
<evidence type="ECO:0000256" key="1">
    <source>
        <dbReference type="RuleBase" id="RU004374"/>
    </source>
</evidence>
<dbReference type="Proteomes" id="UP000664859">
    <property type="component" value="Unassembled WGS sequence"/>
</dbReference>
<proteinExistence type="inferred from homology"/>
<dbReference type="SUPFAM" id="SSF55418">
    <property type="entry name" value="eIF4e-like"/>
    <property type="match status" value="1"/>
</dbReference>
<dbReference type="GO" id="GO:0000340">
    <property type="term" value="F:RNA 7-methylguanosine cap binding"/>
    <property type="evidence" value="ECO:0007669"/>
    <property type="project" value="TreeGrafter"/>
</dbReference>
<feature type="compositionally biased region" description="Low complexity" evidence="2">
    <location>
        <begin position="206"/>
        <end position="219"/>
    </location>
</feature>
<dbReference type="PANTHER" id="PTHR11960">
    <property type="entry name" value="EUKARYOTIC TRANSLATION INITIATION FACTOR 4E RELATED"/>
    <property type="match status" value="1"/>
</dbReference>
<evidence type="ECO:0000313" key="3">
    <source>
        <dbReference type="EMBL" id="KAG5182224.1"/>
    </source>
</evidence>
<dbReference type="GO" id="GO:0003743">
    <property type="term" value="F:translation initiation factor activity"/>
    <property type="evidence" value="ECO:0007669"/>
    <property type="project" value="UniProtKB-KW"/>
</dbReference>
<gene>
    <name evidence="3" type="ORF">JKP88DRAFT_164764</name>
</gene>
<dbReference type="OrthoDB" id="590761at2759"/>
<keyword evidence="1 3" id="KW-0396">Initiation factor</keyword>
<sequence>MIHRSEGANGLYDSPEDTTGGTQTAIQNRYCFWYKQKGNKQLTTEDYESSIKQLASFQTVEHFWRIYNHLQRPDQVPIGTDYHLFKDGIKPAWEDSHNARGGLWMMRLKKGLASRQELLLAMIGEQFDVGNEICGAVMSVRYSEDVVYVWNRNADNREAADKIRDQIRRILKLPNFVQLEYRRHQDSMSGLAGGSQGGPGGGGNQGQQPGVFRGGSWSRGPGGAGSQR</sequence>
<dbReference type="InterPro" id="IPR001040">
    <property type="entry name" value="TIF_eIF_4E"/>
</dbReference>
<dbReference type="InterPro" id="IPR023398">
    <property type="entry name" value="TIF_eIF4e-like"/>
</dbReference>
<dbReference type="PANTHER" id="PTHR11960:SF18">
    <property type="entry name" value="EUKARYOTIC TRANSLATION INITIATION FACTOR 4E HOMOLOGOUS PROTEIN, ISOFORM B"/>
    <property type="match status" value="1"/>
</dbReference>
<keyword evidence="1" id="KW-0694">RNA-binding</keyword>
<name>A0A835Z354_9STRA</name>
<dbReference type="EMBL" id="JAFCMP010000257">
    <property type="protein sequence ID" value="KAG5182224.1"/>
    <property type="molecule type" value="Genomic_DNA"/>
</dbReference>
<comment type="similarity">
    <text evidence="1">Belongs to the eukaryotic initiation factor 4E family.</text>
</comment>
<reference evidence="3" key="1">
    <citation type="submission" date="2021-02" db="EMBL/GenBank/DDBJ databases">
        <title>First Annotated Genome of the Yellow-green Alga Tribonema minus.</title>
        <authorList>
            <person name="Mahan K.M."/>
        </authorList>
    </citation>
    <scope>NUCLEOTIDE SEQUENCE</scope>
    <source>
        <strain evidence="3">UTEX B ZZ1240</strain>
    </source>
</reference>
<dbReference type="GO" id="GO:0016281">
    <property type="term" value="C:eukaryotic translation initiation factor 4F complex"/>
    <property type="evidence" value="ECO:0007669"/>
    <property type="project" value="TreeGrafter"/>
</dbReference>